<dbReference type="InterPro" id="IPR046572">
    <property type="entry name" value="DUF6632"/>
</dbReference>
<evidence type="ECO:0000256" key="2">
    <source>
        <dbReference type="SAM" id="Phobius"/>
    </source>
</evidence>
<keyword evidence="2" id="KW-1133">Transmembrane helix</keyword>
<reference evidence="3 4" key="1">
    <citation type="journal article" date="2005" name="BMC Genomics">
        <title>Bacterial genome adaptation to niches: divergence of the potential virulence genes in three Burkholderia species of different survival strategies.</title>
        <authorList>
            <person name="Kim H.S."/>
            <person name="Schell M.A."/>
            <person name="Yu Y."/>
            <person name="Ulrich R.L."/>
            <person name="Sarria S.H."/>
            <person name="Nierman W.C."/>
            <person name="DeShazer D."/>
        </authorList>
    </citation>
    <scope>NUCLEOTIDE SEQUENCE [LARGE SCALE GENOMIC DNA]</scope>
    <source>
        <strain evidence="4">ATCC 700388 / DSM 13276 / CCUG 48851 / CIP 106301 / E264</strain>
    </source>
</reference>
<feature type="region of interest" description="Disordered" evidence="1">
    <location>
        <begin position="1"/>
        <end position="46"/>
    </location>
</feature>
<dbReference type="EMBL" id="CP000085">
    <property type="protein sequence ID" value="ABC36246.1"/>
    <property type="molecule type" value="Genomic_DNA"/>
</dbReference>
<evidence type="ECO:0000313" key="3">
    <source>
        <dbReference type="EMBL" id="ABC36246.1"/>
    </source>
</evidence>
<feature type="compositionally biased region" description="Polar residues" evidence="1">
    <location>
        <begin position="23"/>
        <end position="39"/>
    </location>
</feature>
<sequence length="198" mass="21871">MPRGRSPHLSQSRARRPRVGTLAPNNLSQTVHSMRSTSPQRHDRPQTSPWLSLITRLLGVSFVLFFSTLIVTILLGIDHQIAGNPIGLLALRLVRWGGVHGGGEHYELMISAVYVVWGVFLWEAANEPFEHKLFLDFTVAANAAHFGLMFVQGLVMPGERIHLVGDVALGWFVLVLFAATWIPARSKAAKQHAEGVGR</sequence>
<feature type="transmembrane region" description="Helical" evidence="2">
    <location>
        <begin position="50"/>
        <end position="77"/>
    </location>
</feature>
<keyword evidence="2" id="KW-0472">Membrane</keyword>
<protein>
    <submittedName>
        <fullName evidence="3">Uncharacterized protein</fullName>
    </submittedName>
</protein>
<dbReference type="Pfam" id="PF20337">
    <property type="entry name" value="DUF6632"/>
    <property type="match status" value="1"/>
</dbReference>
<evidence type="ECO:0000313" key="4">
    <source>
        <dbReference type="Proteomes" id="UP000001930"/>
    </source>
</evidence>
<feature type="transmembrane region" description="Helical" evidence="2">
    <location>
        <begin position="161"/>
        <end position="182"/>
    </location>
</feature>
<gene>
    <name evidence="3" type="ordered locus">BTH_II1557</name>
</gene>
<evidence type="ECO:0000256" key="1">
    <source>
        <dbReference type="SAM" id="MobiDB-lite"/>
    </source>
</evidence>
<feature type="transmembrane region" description="Helical" evidence="2">
    <location>
        <begin position="105"/>
        <end position="122"/>
    </location>
</feature>
<accession>Q2T4Z7</accession>
<name>Q2T4Z7_BURTA</name>
<dbReference type="AlphaFoldDB" id="Q2T4Z7"/>
<dbReference type="HOGENOM" id="CLU_137799_0_0_4"/>
<organism evidence="3 4">
    <name type="scientific">Burkholderia thailandensis (strain ATCC 700388 / DSM 13276 / CCUG 48851 / CIP 106301 / E264)</name>
    <dbReference type="NCBI Taxonomy" id="271848"/>
    <lineage>
        <taxon>Bacteria</taxon>
        <taxon>Pseudomonadati</taxon>
        <taxon>Pseudomonadota</taxon>
        <taxon>Betaproteobacteria</taxon>
        <taxon>Burkholderiales</taxon>
        <taxon>Burkholderiaceae</taxon>
        <taxon>Burkholderia</taxon>
        <taxon>pseudomallei group</taxon>
    </lineage>
</organism>
<dbReference type="KEGG" id="bte:BTH_II1557"/>
<proteinExistence type="predicted"/>
<dbReference type="Proteomes" id="UP000001930">
    <property type="component" value="Chromosome II"/>
</dbReference>
<keyword evidence="2" id="KW-0812">Transmembrane</keyword>
<feature type="transmembrane region" description="Helical" evidence="2">
    <location>
        <begin position="134"/>
        <end position="155"/>
    </location>
</feature>
<keyword evidence="4" id="KW-1185">Reference proteome</keyword>